<reference evidence="2 3" key="1">
    <citation type="submission" date="2016-03" db="EMBL/GenBank/DDBJ databases">
        <title>Niastella vici sp. nov., isolated from farmland soil.</title>
        <authorList>
            <person name="Chen L."/>
            <person name="Wang D."/>
            <person name="Yang S."/>
            <person name="Wang G."/>
        </authorList>
    </citation>
    <scope>NUCLEOTIDE SEQUENCE [LARGE SCALE GENOMIC DNA]</scope>
    <source>
        <strain evidence="2 3">DJ57</strain>
    </source>
</reference>
<dbReference type="SUPFAM" id="SSF56281">
    <property type="entry name" value="Metallo-hydrolase/oxidoreductase"/>
    <property type="match status" value="1"/>
</dbReference>
<dbReference type="Proteomes" id="UP000192796">
    <property type="component" value="Unassembled WGS sequence"/>
</dbReference>
<evidence type="ECO:0000259" key="1">
    <source>
        <dbReference type="SMART" id="SM00849"/>
    </source>
</evidence>
<name>A0A1V9FQZ4_9BACT</name>
<dbReference type="SMART" id="SM00849">
    <property type="entry name" value="Lactamase_B"/>
    <property type="match status" value="1"/>
</dbReference>
<dbReference type="InterPro" id="IPR001279">
    <property type="entry name" value="Metallo-B-lactamas"/>
</dbReference>
<dbReference type="EMBL" id="LVYD01000059">
    <property type="protein sequence ID" value="OQP60701.1"/>
    <property type="molecule type" value="Genomic_DNA"/>
</dbReference>
<dbReference type="STRING" id="1703345.A3860_32395"/>
<dbReference type="InterPro" id="IPR036866">
    <property type="entry name" value="RibonucZ/Hydroxyglut_hydro"/>
</dbReference>
<evidence type="ECO:0000313" key="3">
    <source>
        <dbReference type="Proteomes" id="UP000192796"/>
    </source>
</evidence>
<dbReference type="OrthoDB" id="2373347at2"/>
<evidence type="ECO:0000313" key="2">
    <source>
        <dbReference type="EMBL" id="OQP60701.1"/>
    </source>
</evidence>
<dbReference type="AlphaFoldDB" id="A0A1V9FQZ4"/>
<feature type="domain" description="Metallo-beta-lactamase" evidence="1">
    <location>
        <begin position="73"/>
        <end position="241"/>
    </location>
</feature>
<dbReference type="Gene3D" id="3.60.15.10">
    <property type="entry name" value="Ribonuclease Z/Hydroxyacylglutathione hydrolase-like"/>
    <property type="match status" value="1"/>
</dbReference>
<sequence>MNDQIICSTCGTYYPAATAPELCIICSDERQYFPETGQSYTKPADLHRKHSIKLNKLHERLYEMEINPMFAIGQRALLVLSEKGNVLWDCIPQLDELTIEFIKSKGGLKAIAFSHPHYYSNMNDWAEIFDCPVYIHKNDAEHIMVKGPHIHLWQGDEHELWDGMKLLLVGGHFEGSSILHVPFLSKEGTILCGDTLFLSPSKKHFSVMRSYPNRIPLSQQEMQRVKQRFDSIPFDTFYGYIKTQNLSENVKPIFARSMQQYFL</sequence>
<dbReference type="PANTHER" id="PTHR36839">
    <property type="entry name" value="METALLO-BETA-LACTAMASE FAMILY PROTEIN (AFU_ORTHOLOGUE AFUA_5G12770)"/>
    <property type="match status" value="1"/>
</dbReference>
<protein>
    <recommendedName>
        <fullName evidence="1">Metallo-beta-lactamase domain-containing protein</fullName>
    </recommendedName>
</protein>
<organism evidence="2 3">
    <name type="scientific">Niastella vici</name>
    <dbReference type="NCBI Taxonomy" id="1703345"/>
    <lineage>
        <taxon>Bacteria</taxon>
        <taxon>Pseudomonadati</taxon>
        <taxon>Bacteroidota</taxon>
        <taxon>Chitinophagia</taxon>
        <taxon>Chitinophagales</taxon>
        <taxon>Chitinophagaceae</taxon>
        <taxon>Niastella</taxon>
    </lineage>
</organism>
<accession>A0A1V9FQZ4</accession>
<gene>
    <name evidence="2" type="ORF">A3860_32395</name>
</gene>
<keyword evidence="3" id="KW-1185">Reference proteome</keyword>
<proteinExistence type="predicted"/>
<dbReference type="RefSeq" id="WP_081152531.1">
    <property type="nucleotide sequence ID" value="NZ_LVYD01000059.1"/>
</dbReference>
<comment type="caution">
    <text evidence="2">The sequence shown here is derived from an EMBL/GenBank/DDBJ whole genome shotgun (WGS) entry which is preliminary data.</text>
</comment>
<dbReference type="PANTHER" id="PTHR36839:SF1">
    <property type="entry name" value="METALLO-BETA-LACTAMASE FAMILY PROTEIN (AFU_ORTHOLOGUE AFUA_5G12770)"/>
    <property type="match status" value="1"/>
</dbReference>